<dbReference type="EMBL" id="MU005764">
    <property type="protein sequence ID" value="KAF2715689.1"/>
    <property type="molecule type" value="Genomic_DNA"/>
</dbReference>
<name>A0A6G1KS60_9PLEO</name>
<evidence type="ECO:0000313" key="2">
    <source>
        <dbReference type="Proteomes" id="UP000799428"/>
    </source>
</evidence>
<gene>
    <name evidence="1" type="ORF">K504DRAFT_31842</name>
</gene>
<organism evidence="1 2">
    <name type="scientific">Pleomassaria siparia CBS 279.74</name>
    <dbReference type="NCBI Taxonomy" id="1314801"/>
    <lineage>
        <taxon>Eukaryota</taxon>
        <taxon>Fungi</taxon>
        <taxon>Dikarya</taxon>
        <taxon>Ascomycota</taxon>
        <taxon>Pezizomycotina</taxon>
        <taxon>Dothideomycetes</taxon>
        <taxon>Pleosporomycetidae</taxon>
        <taxon>Pleosporales</taxon>
        <taxon>Pleomassariaceae</taxon>
        <taxon>Pleomassaria</taxon>
    </lineage>
</organism>
<evidence type="ECO:0000313" key="1">
    <source>
        <dbReference type="EMBL" id="KAF2715689.1"/>
    </source>
</evidence>
<dbReference type="AlphaFoldDB" id="A0A6G1KS60"/>
<keyword evidence="2" id="KW-1185">Reference proteome</keyword>
<dbReference type="Proteomes" id="UP000799428">
    <property type="component" value="Unassembled WGS sequence"/>
</dbReference>
<sequence>MNGVWQLIMSKDKDTYLSLSLAAGWLGGWVGGMGEGGGGGGGVAGVATSRNGIWTNNTAADAVDTAIQRYSDTTIQRYSDTAIQRYSDAAIGHLETEGERGLSLVSSG</sequence>
<accession>A0A6G1KS60</accession>
<proteinExistence type="predicted"/>
<protein>
    <submittedName>
        <fullName evidence="1">Uncharacterized protein</fullName>
    </submittedName>
</protein>
<reference evidence="1" key="1">
    <citation type="journal article" date="2020" name="Stud. Mycol.">
        <title>101 Dothideomycetes genomes: a test case for predicting lifestyles and emergence of pathogens.</title>
        <authorList>
            <person name="Haridas S."/>
            <person name="Albert R."/>
            <person name="Binder M."/>
            <person name="Bloem J."/>
            <person name="Labutti K."/>
            <person name="Salamov A."/>
            <person name="Andreopoulos B."/>
            <person name="Baker S."/>
            <person name="Barry K."/>
            <person name="Bills G."/>
            <person name="Bluhm B."/>
            <person name="Cannon C."/>
            <person name="Castanera R."/>
            <person name="Culley D."/>
            <person name="Daum C."/>
            <person name="Ezra D."/>
            <person name="Gonzalez J."/>
            <person name="Henrissat B."/>
            <person name="Kuo A."/>
            <person name="Liang C."/>
            <person name="Lipzen A."/>
            <person name="Lutzoni F."/>
            <person name="Magnuson J."/>
            <person name="Mondo S."/>
            <person name="Nolan M."/>
            <person name="Ohm R."/>
            <person name="Pangilinan J."/>
            <person name="Park H.-J."/>
            <person name="Ramirez L."/>
            <person name="Alfaro M."/>
            <person name="Sun H."/>
            <person name="Tritt A."/>
            <person name="Yoshinaga Y."/>
            <person name="Zwiers L.-H."/>
            <person name="Turgeon B."/>
            <person name="Goodwin S."/>
            <person name="Spatafora J."/>
            <person name="Crous P."/>
            <person name="Grigoriev I."/>
        </authorList>
    </citation>
    <scope>NUCLEOTIDE SEQUENCE</scope>
    <source>
        <strain evidence="1">CBS 279.74</strain>
    </source>
</reference>